<evidence type="ECO:0000313" key="2">
    <source>
        <dbReference type="Proteomes" id="UP000515150"/>
    </source>
</evidence>
<dbReference type="KEGG" id="bspl:114869498"/>
<dbReference type="Proteomes" id="UP000515150">
    <property type="component" value="Chromosome 14"/>
</dbReference>
<organism evidence="2 3">
    <name type="scientific">Betta splendens</name>
    <name type="common">Siamese fighting fish</name>
    <dbReference type="NCBI Taxonomy" id="158456"/>
    <lineage>
        <taxon>Eukaryota</taxon>
        <taxon>Metazoa</taxon>
        <taxon>Chordata</taxon>
        <taxon>Craniata</taxon>
        <taxon>Vertebrata</taxon>
        <taxon>Euteleostomi</taxon>
        <taxon>Actinopterygii</taxon>
        <taxon>Neopterygii</taxon>
        <taxon>Teleostei</taxon>
        <taxon>Neoteleostei</taxon>
        <taxon>Acanthomorphata</taxon>
        <taxon>Anabantaria</taxon>
        <taxon>Anabantiformes</taxon>
        <taxon>Anabantoidei</taxon>
        <taxon>Osphronemidae</taxon>
        <taxon>Betta</taxon>
    </lineage>
</organism>
<sequence length="166" mass="18169">MSCIPANSSVSGILTQVESQMETPIERKDSLSAYQIFPEANMDKDSNNTSYSGEFLCRRERLPSIVVEPSEHTDLRSGPHNPISNNVDKKDNISTENAEISLDGEQQDMAMKGNCAFHFYCCSMFARKSSIGPSQGQLSISLLSPPPSPTHPEAAPPCLQNTICMD</sequence>
<proteinExistence type="predicted"/>
<protein>
    <submittedName>
        <fullName evidence="3">Uncharacterized protein LOC114869498 isoform X1</fullName>
    </submittedName>
</protein>
<dbReference type="RefSeq" id="XP_055358134.1">
    <property type="nucleotide sequence ID" value="XM_055502159.1"/>
</dbReference>
<gene>
    <name evidence="3" type="primary">LOC114869498</name>
</gene>
<reference evidence="3" key="1">
    <citation type="submission" date="2025-08" db="UniProtKB">
        <authorList>
            <consortium name="RefSeq"/>
        </authorList>
    </citation>
    <scope>IDENTIFICATION</scope>
</reference>
<accession>A0A9W2X8T6</accession>
<feature type="region of interest" description="Disordered" evidence="1">
    <location>
        <begin position="69"/>
        <end position="90"/>
    </location>
</feature>
<dbReference type="OrthoDB" id="8951478at2759"/>
<keyword evidence="2" id="KW-1185">Reference proteome</keyword>
<evidence type="ECO:0000313" key="3">
    <source>
        <dbReference type="RefSeq" id="XP_055358134.1"/>
    </source>
</evidence>
<dbReference type="GeneID" id="114869498"/>
<name>A0A9W2X8T6_BETSP</name>
<evidence type="ECO:0000256" key="1">
    <source>
        <dbReference type="SAM" id="MobiDB-lite"/>
    </source>
</evidence>
<dbReference type="AlphaFoldDB" id="A0A9W2X8T6"/>